<accession>A0ABQ6LVW7</accession>
<protein>
    <submittedName>
        <fullName evidence="1">Uncharacterized protein</fullName>
    </submittedName>
</protein>
<comment type="caution">
    <text evidence="1">The sequence shown here is derived from an EMBL/GenBank/DDBJ whole genome shotgun (WGS) entry which is preliminary data.</text>
</comment>
<evidence type="ECO:0000313" key="2">
    <source>
        <dbReference type="Proteomes" id="UP001224392"/>
    </source>
</evidence>
<name>A0ABQ6LVW7_9GAMM</name>
<dbReference type="CDD" id="cd06462">
    <property type="entry name" value="Peptidase_S24_S26"/>
    <property type="match status" value="1"/>
</dbReference>
<organism evidence="1 2">
    <name type="scientific">Biformimicrobium ophioploci</name>
    <dbReference type="NCBI Taxonomy" id="3036711"/>
    <lineage>
        <taxon>Bacteria</taxon>
        <taxon>Pseudomonadati</taxon>
        <taxon>Pseudomonadota</taxon>
        <taxon>Gammaproteobacteria</taxon>
        <taxon>Cellvibrionales</taxon>
        <taxon>Microbulbiferaceae</taxon>
        <taxon>Biformimicrobium</taxon>
    </lineage>
</organism>
<dbReference type="EMBL" id="BSYJ01000001">
    <property type="protein sequence ID" value="GMG86228.1"/>
    <property type="molecule type" value="Genomic_DNA"/>
</dbReference>
<dbReference type="InterPro" id="IPR036286">
    <property type="entry name" value="LexA/Signal_pep-like_sf"/>
</dbReference>
<reference evidence="1 2" key="1">
    <citation type="submission" date="2023-04" db="EMBL/GenBank/DDBJ databases">
        <title>Marinobulbifer ophiurae gen. nov., sp. Nov., isolate from tissue of brittle star Ophioplocus japonicus.</title>
        <authorList>
            <person name="Kawano K."/>
            <person name="Sawayama S."/>
            <person name="Nakagawa S."/>
        </authorList>
    </citation>
    <scope>NUCLEOTIDE SEQUENCE [LARGE SCALE GENOMIC DNA]</scope>
    <source>
        <strain evidence="1 2">NKW57</strain>
    </source>
</reference>
<dbReference type="Gene3D" id="2.10.109.10">
    <property type="entry name" value="Umud Fragment, subunit A"/>
    <property type="match status" value="1"/>
</dbReference>
<evidence type="ECO:0000313" key="1">
    <source>
        <dbReference type="EMBL" id="GMG86228.1"/>
    </source>
</evidence>
<dbReference type="Proteomes" id="UP001224392">
    <property type="component" value="Unassembled WGS sequence"/>
</dbReference>
<dbReference type="SUPFAM" id="SSF51306">
    <property type="entry name" value="LexA/Signal peptidase"/>
    <property type="match status" value="1"/>
</dbReference>
<sequence length="95" mass="10242">MHPRYRDDDYVLALRHRWQSFGPGDVVVLEHPQLGRLLKRIVRCTGAGEFEVAGDNVAESTAAGVIGPVSLSAIIGRVGCWGQSRSSDPEGRIGA</sequence>
<gene>
    <name evidence="1" type="ORF">MNKW57_05490</name>
</gene>
<proteinExistence type="predicted"/>
<keyword evidence="2" id="KW-1185">Reference proteome</keyword>